<dbReference type="AlphaFoldDB" id="A0A2T0TS92"/>
<evidence type="ECO:0000313" key="2">
    <source>
        <dbReference type="EMBL" id="PRY48388.1"/>
    </source>
</evidence>
<evidence type="ECO:0000313" key="3">
    <source>
        <dbReference type="Proteomes" id="UP000239210"/>
    </source>
</evidence>
<comment type="caution">
    <text evidence="2">The sequence shown here is derived from an EMBL/GenBank/DDBJ whole genome shotgun (WGS) entry which is preliminary data.</text>
</comment>
<dbReference type="Proteomes" id="UP000239210">
    <property type="component" value="Unassembled WGS sequence"/>
</dbReference>
<protein>
    <submittedName>
        <fullName evidence="2">Uncharacterized protein</fullName>
    </submittedName>
</protein>
<evidence type="ECO:0000256" key="1">
    <source>
        <dbReference type="SAM" id="Phobius"/>
    </source>
</evidence>
<keyword evidence="1" id="KW-0472">Membrane</keyword>
<proteinExistence type="predicted"/>
<organism evidence="2 3">
    <name type="scientific">Geodermatophilus tzadiensis</name>
    <dbReference type="NCBI Taxonomy" id="1137988"/>
    <lineage>
        <taxon>Bacteria</taxon>
        <taxon>Bacillati</taxon>
        <taxon>Actinomycetota</taxon>
        <taxon>Actinomycetes</taxon>
        <taxon>Geodermatophilales</taxon>
        <taxon>Geodermatophilaceae</taxon>
        <taxon>Geodermatophilus</taxon>
    </lineage>
</organism>
<sequence>MWLWNGWAEALQVWLVMAGGAVILLALIAAVAWHTHDRTAAGDAEAGLTGELPG</sequence>
<keyword evidence="3" id="KW-1185">Reference proteome</keyword>
<name>A0A2T0TS92_9ACTN</name>
<gene>
    <name evidence="2" type="ORF">LY71_10925</name>
</gene>
<feature type="transmembrane region" description="Helical" evidence="1">
    <location>
        <begin position="12"/>
        <end position="33"/>
    </location>
</feature>
<dbReference type="RefSeq" id="WP_170121335.1">
    <property type="nucleotide sequence ID" value="NZ_PVTG01000009.1"/>
</dbReference>
<dbReference type="EMBL" id="PVTG01000009">
    <property type="protein sequence ID" value="PRY48388.1"/>
    <property type="molecule type" value="Genomic_DNA"/>
</dbReference>
<keyword evidence="1" id="KW-0812">Transmembrane</keyword>
<reference evidence="2 3" key="1">
    <citation type="submission" date="2018-03" db="EMBL/GenBank/DDBJ databases">
        <title>Genomic Encyclopedia of Archaeal and Bacterial Type Strains, Phase II (KMG-II): from individual species to whole genera.</title>
        <authorList>
            <person name="Goeker M."/>
        </authorList>
    </citation>
    <scope>NUCLEOTIDE SEQUENCE [LARGE SCALE GENOMIC DNA]</scope>
    <source>
        <strain evidence="2 3">DSM 45416</strain>
    </source>
</reference>
<keyword evidence="1" id="KW-1133">Transmembrane helix</keyword>
<accession>A0A2T0TS92</accession>